<accession>A0A554RFZ3</accession>
<comment type="caution">
    <text evidence="1">The sequence shown here is derived from an EMBL/GenBank/DDBJ whole genome shotgun (WGS) entry which is preliminary data.</text>
</comment>
<dbReference type="OrthoDB" id="68692at2"/>
<dbReference type="RefSeq" id="WP_143914982.1">
    <property type="nucleotide sequence ID" value="NZ_VLNT01000033.1"/>
</dbReference>
<name>A0A554RFZ3_9ACTN</name>
<gene>
    <name evidence="1" type="ORF">FNM00_18345</name>
</gene>
<dbReference type="AlphaFoldDB" id="A0A554RFZ3"/>
<organism evidence="1 2">
    <name type="scientific">Aeromicrobium piscarium</name>
    <dbReference type="NCBI Taxonomy" id="2590901"/>
    <lineage>
        <taxon>Bacteria</taxon>
        <taxon>Bacillati</taxon>
        <taxon>Actinomycetota</taxon>
        <taxon>Actinomycetes</taxon>
        <taxon>Propionibacteriales</taxon>
        <taxon>Nocardioidaceae</taxon>
        <taxon>Aeromicrobium</taxon>
    </lineage>
</organism>
<protein>
    <submittedName>
        <fullName evidence="1">Uncharacterized protein</fullName>
    </submittedName>
</protein>
<sequence>MSTRHEVHREDGELVGFVRPAEGGWAIETVFGHELGRFEHRCDAEASLVAAGLAYLADRWRLADEGDLAVQIVEASPERVTVQVVDFGAPECHGQRISLEAPVGERLRHESWRCGWRPVDSPRGRVR</sequence>
<dbReference type="EMBL" id="VLNT01000033">
    <property type="protein sequence ID" value="TSD53035.1"/>
    <property type="molecule type" value="Genomic_DNA"/>
</dbReference>
<reference evidence="1 2" key="1">
    <citation type="submission" date="2019-07" db="EMBL/GenBank/DDBJ databases">
        <authorList>
            <person name="Zhao L.H."/>
        </authorList>
    </citation>
    <scope>NUCLEOTIDE SEQUENCE [LARGE SCALE GENOMIC DNA]</scope>
    <source>
        <strain evidence="1 2">Co35</strain>
    </source>
</reference>
<keyword evidence="2" id="KW-1185">Reference proteome</keyword>
<dbReference type="Proteomes" id="UP000316988">
    <property type="component" value="Unassembled WGS sequence"/>
</dbReference>
<evidence type="ECO:0000313" key="1">
    <source>
        <dbReference type="EMBL" id="TSD53035.1"/>
    </source>
</evidence>
<proteinExistence type="predicted"/>
<evidence type="ECO:0000313" key="2">
    <source>
        <dbReference type="Proteomes" id="UP000316988"/>
    </source>
</evidence>